<feature type="compositionally biased region" description="Low complexity" evidence="6">
    <location>
        <begin position="104"/>
        <end position="113"/>
    </location>
</feature>
<dbReference type="PANTHER" id="PTHR43670:SF108">
    <property type="entry name" value="HSP20_ALPHA CRYSTALLIN FAMILY PROTEIN"/>
    <property type="match status" value="1"/>
</dbReference>
<evidence type="ECO:0000256" key="4">
    <source>
        <dbReference type="PROSITE-ProRule" id="PRU00285"/>
    </source>
</evidence>
<reference evidence="9 10" key="1">
    <citation type="submission" date="2024-01" db="EMBL/GenBank/DDBJ databases">
        <title>The genomes of 5 underutilized Papilionoideae crops provide insights into root nodulation and disease resistanc.</title>
        <authorList>
            <person name="Jiang F."/>
        </authorList>
    </citation>
    <scope>NUCLEOTIDE SEQUENCE [LARGE SCALE GENOMIC DNA]</scope>
    <source>
        <strain evidence="9">LVBAO_FW01</strain>
        <tissue evidence="9">Leaves</tissue>
    </source>
</reference>
<keyword evidence="7" id="KW-1133">Transmembrane helix</keyword>
<keyword evidence="3" id="KW-0611">Plant defense</keyword>
<evidence type="ECO:0000313" key="10">
    <source>
        <dbReference type="Proteomes" id="UP001367508"/>
    </source>
</evidence>
<dbReference type="CDD" id="cd00298">
    <property type="entry name" value="ACD_sHsps_p23-like"/>
    <property type="match status" value="1"/>
</dbReference>
<dbReference type="AlphaFoldDB" id="A0AAN9QIS6"/>
<gene>
    <name evidence="9" type="ORF">VNO77_16812</name>
</gene>
<dbReference type="Gene3D" id="2.60.40.790">
    <property type="match status" value="1"/>
</dbReference>
<keyword evidence="10" id="KW-1185">Reference proteome</keyword>
<dbReference type="InterPro" id="IPR008978">
    <property type="entry name" value="HSP20-like_chaperone"/>
</dbReference>
<keyword evidence="7" id="KW-0472">Membrane</keyword>
<dbReference type="PROSITE" id="PS01031">
    <property type="entry name" value="SHSP"/>
    <property type="match status" value="1"/>
</dbReference>
<name>A0AAN9QIS6_CANGL</name>
<comment type="caution">
    <text evidence="9">The sequence shown here is derived from an EMBL/GenBank/DDBJ whole genome shotgun (WGS) entry which is preliminary data.</text>
</comment>
<evidence type="ECO:0000256" key="3">
    <source>
        <dbReference type="ARBA" id="ARBA00022821"/>
    </source>
</evidence>
<evidence type="ECO:0000256" key="1">
    <source>
        <dbReference type="ARBA" id="ARBA00004162"/>
    </source>
</evidence>
<feature type="region of interest" description="Disordered" evidence="6">
    <location>
        <begin position="103"/>
        <end position="169"/>
    </location>
</feature>
<dbReference type="PANTHER" id="PTHR43670">
    <property type="entry name" value="HEAT SHOCK PROTEIN 26"/>
    <property type="match status" value="1"/>
</dbReference>
<organism evidence="9 10">
    <name type="scientific">Canavalia gladiata</name>
    <name type="common">Sword bean</name>
    <name type="synonym">Dolichos gladiatus</name>
    <dbReference type="NCBI Taxonomy" id="3824"/>
    <lineage>
        <taxon>Eukaryota</taxon>
        <taxon>Viridiplantae</taxon>
        <taxon>Streptophyta</taxon>
        <taxon>Embryophyta</taxon>
        <taxon>Tracheophyta</taxon>
        <taxon>Spermatophyta</taxon>
        <taxon>Magnoliopsida</taxon>
        <taxon>eudicotyledons</taxon>
        <taxon>Gunneridae</taxon>
        <taxon>Pentapetalae</taxon>
        <taxon>rosids</taxon>
        <taxon>fabids</taxon>
        <taxon>Fabales</taxon>
        <taxon>Fabaceae</taxon>
        <taxon>Papilionoideae</taxon>
        <taxon>50 kb inversion clade</taxon>
        <taxon>NPAAA clade</taxon>
        <taxon>indigoferoid/millettioid clade</taxon>
        <taxon>Phaseoleae</taxon>
        <taxon>Canavalia</taxon>
    </lineage>
</organism>
<protein>
    <recommendedName>
        <fullName evidence="8">SHSP domain-containing protein</fullName>
    </recommendedName>
</protein>
<dbReference type="Proteomes" id="UP001367508">
    <property type="component" value="Unassembled WGS sequence"/>
</dbReference>
<feature type="compositionally biased region" description="Basic and acidic residues" evidence="6">
    <location>
        <begin position="114"/>
        <end position="125"/>
    </location>
</feature>
<evidence type="ECO:0000256" key="5">
    <source>
        <dbReference type="RuleBase" id="RU003616"/>
    </source>
</evidence>
<evidence type="ECO:0000256" key="6">
    <source>
        <dbReference type="SAM" id="MobiDB-lite"/>
    </source>
</evidence>
<feature type="domain" description="SHSP" evidence="8">
    <location>
        <begin position="11"/>
        <end position="116"/>
    </location>
</feature>
<dbReference type="Pfam" id="PF00011">
    <property type="entry name" value="HSP20"/>
    <property type="match status" value="1"/>
</dbReference>
<dbReference type="InterPro" id="IPR002068">
    <property type="entry name" value="A-crystallin/Hsp20_dom"/>
</dbReference>
<keyword evidence="7" id="KW-0812">Transmembrane</keyword>
<dbReference type="EMBL" id="JAYMYQ010000004">
    <property type="protein sequence ID" value="KAK7336276.1"/>
    <property type="molecule type" value="Genomic_DNA"/>
</dbReference>
<sequence>MESKHAYSAKRSYEDFDPLFTWHKEETRDTLELHLPGFRRDQIRIQINHFGFLVISGERALDGSRWKRFKKEFEIPSYCNEDGIHGNLMQSILSVVMPKRSPLIPQEQQQRQIPETKHPKEKEKNTNQNLKFGGQGSDEETETTAKEETEQDTYDHTTQYQFEENDEKLTPETTREVAFKFMVVVIVILVIVSYLADMSKSLMAEAQSYFHK</sequence>
<accession>A0AAN9QIS6</accession>
<dbReference type="SUPFAM" id="SSF49764">
    <property type="entry name" value="HSP20-like chaperones"/>
    <property type="match status" value="1"/>
</dbReference>
<comment type="similarity">
    <text evidence="4 5">Belongs to the small heat shock protein (HSP20) family.</text>
</comment>
<dbReference type="GO" id="GO:0034605">
    <property type="term" value="P:cellular response to heat"/>
    <property type="evidence" value="ECO:0007669"/>
    <property type="project" value="TreeGrafter"/>
</dbReference>
<dbReference type="GO" id="GO:0006952">
    <property type="term" value="P:defense response"/>
    <property type="evidence" value="ECO:0007669"/>
    <property type="project" value="UniProtKB-KW"/>
</dbReference>
<keyword evidence="2" id="KW-1003">Cell membrane</keyword>
<comment type="subcellular location">
    <subcellularLocation>
        <location evidence="1">Cell membrane</location>
        <topology evidence="1">Single-pass membrane protein</topology>
    </subcellularLocation>
</comment>
<evidence type="ECO:0000259" key="8">
    <source>
        <dbReference type="PROSITE" id="PS01031"/>
    </source>
</evidence>
<evidence type="ECO:0000256" key="2">
    <source>
        <dbReference type="ARBA" id="ARBA00022475"/>
    </source>
</evidence>
<evidence type="ECO:0000313" key="9">
    <source>
        <dbReference type="EMBL" id="KAK7336276.1"/>
    </source>
</evidence>
<dbReference type="GO" id="GO:0005886">
    <property type="term" value="C:plasma membrane"/>
    <property type="evidence" value="ECO:0007669"/>
    <property type="project" value="UniProtKB-SubCell"/>
</dbReference>
<proteinExistence type="inferred from homology"/>
<feature type="transmembrane region" description="Helical" evidence="7">
    <location>
        <begin position="177"/>
        <end position="196"/>
    </location>
</feature>
<evidence type="ECO:0000256" key="7">
    <source>
        <dbReference type="SAM" id="Phobius"/>
    </source>
</evidence>